<evidence type="ECO:0000256" key="17">
    <source>
        <dbReference type="ARBA" id="ARBA00048679"/>
    </source>
</evidence>
<dbReference type="PANTHER" id="PTHR47989">
    <property type="entry name" value="OS01G0750732 PROTEIN"/>
    <property type="match status" value="1"/>
</dbReference>
<evidence type="ECO:0000256" key="7">
    <source>
        <dbReference type="ARBA" id="ARBA00022692"/>
    </source>
</evidence>
<evidence type="ECO:0000256" key="12">
    <source>
        <dbReference type="ARBA" id="ARBA00022989"/>
    </source>
</evidence>
<gene>
    <name evidence="19" type="ORF">DCAR_0103788</name>
</gene>
<dbReference type="SMART" id="SM00220">
    <property type="entry name" value="S_TKc"/>
    <property type="match status" value="1"/>
</dbReference>
<dbReference type="Gene3D" id="1.10.510.10">
    <property type="entry name" value="Transferase(Phosphotransferase) domain 1"/>
    <property type="match status" value="1"/>
</dbReference>
<evidence type="ECO:0000256" key="1">
    <source>
        <dbReference type="ARBA" id="ARBA00004162"/>
    </source>
</evidence>
<dbReference type="InterPro" id="IPR008271">
    <property type="entry name" value="Ser/Thr_kinase_AS"/>
</dbReference>
<comment type="catalytic activity">
    <reaction evidence="16">
        <text>L-threonyl-[protein] + ATP = O-phospho-L-threonyl-[protein] + ADP + H(+)</text>
        <dbReference type="Rhea" id="RHEA:46608"/>
        <dbReference type="Rhea" id="RHEA-COMP:11060"/>
        <dbReference type="Rhea" id="RHEA-COMP:11605"/>
        <dbReference type="ChEBI" id="CHEBI:15378"/>
        <dbReference type="ChEBI" id="CHEBI:30013"/>
        <dbReference type="ChEBI" id="CHEBI:30616"/>
        <dbReference type="ChEBI" id="CHEBI:61977"/>
        <dbReference type="ChEBI" id="CHEBI:456216"/>
        <dbReference type="EC" id="2.7.11.1"/>
    </reaction>
</comment>
<dbReference type="InterPro" id="IPR011009">
    <property type="entry name" value="Kinase-like_dom_sf"/>
</dbReference>
<sequence length="590" mass="65168">MGRTNNWWALVFCLITLFSFSAYSSCPIKFSYVKTFPWNTTVCVEPTAKTCCQAIQGLLNLGLSRYLKDTSKFYLPNQDAASSCLTDFKDELASLDLFPSCPNTTKDLVSNLSNCAGIETTENWDEKVRSSGELDLSCNTDFIGLTQCKSCLDAVSKVSSLLTAFDQNSTKCSVYTLLYTAGVVNKRVPDDVRATFCMFQLPLSSSATSDGSKGLSRTSILKIVFGLFGALTGVLGAGVVIIVYRKSESIRKQNALHEEYVRGVKAKVLPNTGAKWFNIGELEQATGGFSQRNLIGQGGYGVVYKGVLSDGTEVAVKQLLDKDTNGDDVDFTNEAEIISKIRHRNLLILRGFCVTSDARGNRRFLVYDFMSNGSLDDYLFNRGSISKREGLDWPVPKSIILDVAKGLAYLHHEIKPAIYHRDIKPTNILLDSDMKARLADFGLAKQSTEGQSHFTTRVAGTYGYLAPEYALYGQLTEKSDVYSFGIIILEILSGRKVLGTSDSSTVLIIDWAWHHVKSRNVGEIFDPIVRDDGPKIVMERFVHVGLLCAHVMVTLRPTIADALKMLESDIDIPELPERPLPLGHESFRSS</sequence>
<evidence type="ECO:0000256" key="10">
    <source>
        <dbReference type="ARBA" id="ARBA00022777"/>
    </source>
</evidence>
<dbReference type="FunFam" id="1.10.510.10:FF:000287">
    <property type="entry name" value="probable LRR receptor-like serine/threonine-protein kinase RKF3"/>
    <property type="match status" value="1"/>
</dbReference>
<dbReference type="PROSITE" id="PS00108">
    <property type="entry name" value="PROTEIN_KINASE_ST"/>
    <property type="match status" value="1"/>
</dbReference>
<dbReference type="SUPFAM" id="SSF56112">
    <property type="entry name" value="Protein kinase-like (PK-like)"/>
    <property type="match status" value="1"/>
</dbReference>
<reference evidence="19" key="2">
    <citation type="submission" date="2022-03" db="EMBL/GenBank/DDBJ databases">
        <title>Draft title - Genomic analysis of global carrot germplasm unveils the trajectory of domestication and the origin of high carotenoid orange carrot.</title>
        <authorList>
            <person name="Iorizzo M."/>
            <person name="Ellison S."/>
            <person name="Senalik D."/>
            <person name="Macko-Podgorni A."/>
            <person name="Grzebelus D."/>
            <person name="Bostan H."/>
            <person name="Rolling W."/>
            <person name="Curaba J."/>
            <person name="Simon P."/>
        </authorList>
    </citation>
    <scope>NUCLEOTIDE SEQUENCE</scope>
    <source>
        <tissue evidence="19">Leaf</tissue>
    </source>
</reference>
<evidence type="ECO:0000256" key="15">
    <source>
        <dbReference type="ARBA" id="ARBA00023180"/>
    </source>
</evidence>
<keyword evidence="13" id="KW-0472">Membrane</keyword>
<keyword evidence="4" id="KW-1003">Cell membrane</keyword>
<dbReference type="PANTHER" id="PTHR47989:SF62">
    <property type="entry name" value="OS05G0423500 PROTEIN"/>
    <property type="match status" value="1"/>
</dbReference>
<evidence type="ECO:0000259" key="18">
    <source>
        <dbReference type="PROSITE" id="PS50011"/>
    </source>
</evidence>
<evidence type="ECO:0000256" key="9">
    <source>
        <dbReference type="ARBA" id="ARBA00022741"/>
    </source>
</evidence>
<dbReference type="InterPro" id="IPR043891">
    <property type="entry name" value="SPARK"/>
</dbReference>
<evidence type="ECO:0000256" key="4">
    <source>
        <dbReference type="ARBA" id="ARBA00022475"/>
    </source>
</evidence>
<dbReference type="Gene3D" id="3.30.200.20">
    <property type="entry name" value="Phosphorylase Kinase, domain 1"/>
    <property type="match status" value="1"/>
</dbReference>
<keyword evidence="12" id="KW-1133">Transmembrane helix</keyword>
<keyword evidence="11" id="KW-0067">ATP-binding</keyword>
<dbReference type="GO" id="GO:0005886">
    <property type="term" value="C:plasma membrane"/>
    <property type="evidence" value="ECO:0007669"/>
    <property type="project" value="UniProtKB-SubCell"/>
</dbReference>
<dbReference type="Gramene" id="KZN10916">
    <property type="protein sequence ID" value="KZN10916"/>
    <property type="gene ID" value="DCAR_003572"/>
</dbReference>
<evidence type="ECO:0000256" key="5">
    <source>
        <dbReference type="ARBA" id="ARBA00022527"/>
    </source>
</evidence>
<proteinExistence type="predicted"/>
<dbReference type="CDD" id="cd14066">
    <property type="entry name" value="STKc_IRAK"/>
    <property type="match status" value="1"/>
</dbReference>
<comment type="catalytic activity">
    <reaction evidence="17">
        <text>L-seryl-[protein] + ATP = O-phospho-L-seryl-[protein] + ADP + H(+)</text>
        <dbReference type="Rhea" id="RHEA:17989"/>
        <dbReference type="Rhea" id="RHEA-COMP:9863"/>
        <dbReference type="Rhea" id="RHEA-COMP:11604"/>
        <dbReference type="ChEBI" id="CHEBI:15378"/>
        <dbReference type="ChEBI" id="CHEBI:29999"/>
        <dbReference type="ChEBI" id="CHEBI:30616"/>
        <dbReference type="ChEBI" id="CHEBI:83421"/>
        <dbReference type="ChEBI" id="CHEBI:456216"/>
        <dbReference type="EC" id="2.7.11.1"/>
    </reaction>
</comment>
<keyword evidence="9" id="KW-0547">Nucleotide-binding</keyword>
<dbReference type="OMA" id="CPINFTY"/>
<dbReference type="AlphaFoldDB" id="A0A166IAA2"/>
<name>A0A166IAA2_DAUCS</name>
<dbReference type="Pfam" id="PF19160">
    <property type="entry name" value="SPARK"/>
    <property type="match status" value="1"/>
</dbReference>
<organism evidence="19 20">
    <name type="scientific">Daucus carota subsp. sativus</name>
    <name type="common">Carrot</name>
    <dbReference type="NCBI Taxonomy" id="79200"/>
    <lineage>
        <taxon>Eukaryota</taxon>
        <taxon>Viridiplantae</taxon>
        <taxon>Streptophyta</taxon>
        <taxon>Embryophyta</taxon>
        <taxon>Tracheophyta</taxon>
        <taxon>Spermatophyta</taxon>
        <taxon>Magnoliopsida</taxon>
        <taxon>eudicotyledons</taxon>
        <taxon>Gunneridae</taxon>
        <taxon>Pentapetalae</taxon>
        <taxon>asterids</taxon>
        <taxon>campanulids</taxon>
        <taxon>Apiales</taxon>
        <taxon>Apiaceae</taxon>
        <taxon>Apioideae</taxon>
        <taxon>Scandiceae</taxon>
        <taxon>Daucinae</taxon>
        <taxon>Daucus</taxon>
        <taxon>Daucus sect. Daucus</taxon>
    </lineage>
</organism>
<dbReference type="EC" id="2.7.11.1" evidence="3"/>
<evidence type="ECO:0000313" key="20">
    <source>
        <dbReference type="Proteomes" id="UP000077755"/>
    </source>
</evidence>
<dbReference type="Pfam" id="PF00069">
    <property type="entry name" value="Pkinase"/>
    <property type="match status" value="1"/>
</dbReference>
<evidence type="ECO:0000256" key="16">
    <source>
        <dbReference type="ARBA" id="ARBA00047899"/>
    </source>
</evidence>
<reference evidence="19" key="1">
    <citation type="journal article" date="2016" name="Nat. Genet.">
        <title>A high-quality carrot genome assembly provides new insights into carotenoid accumulation and asterid genome evolution.</title>
        <authorList>
            <person name="Iorizzo M."/>
            <person name="Ellison S."/>
            <person name="Senalik D."/>
            <person name="Zeng P."/>
            <person name="Satapoomin P."/>
            <person name="Huang J."/>
            <person name="Bowman M."/>
            <person name="Iovene M."/>
            <person name="Sanseverino W."/>
            <person name="Cavagnaro P."/>
            <person name="Yildiz M."/>
            <person name="Macko-Podgorni A."/>
            <person name="Moranska E."/>
            <person name="Grzebelus E."/>
            <person name="Grzebelus D."/>
            <person name="Ashrafi H."/>
            <person name="Zheng Z."/>
            <person name="Cheng S."/>
            <person name="Spooner D."/>
            <person name="Van Deynze A."/>
            <person name="Simon P."/>
        </authorList>
    </citation>
    <scope>NUCLEOTIDE SEQUENCE</scope>
    <source>
        <tissue evidence="19">Leaf</tissue>
    </source>
</reference>
<dbReference type="PROSITE" id="PS00107">
    <property type="entry name" value="PROTEIN_KINASE_ATP"/>
    <property type="match status" value="1"/>
</dbReference>
<keyword evidence="10" id="KW-0418">Kinase</keyword>
<keyword evidence="5" id="KW-0723">Serine/threonine-protein kinase</keyword>
<dbReference type="InterPro" id="IPR000719">
    <property type="entry name" value="Prot_kinase_dom"/>
</dbReference>
<keyword evidence="8" id="KW-0732">Signal</keyword>
<dbReference type="GO" id="GO:0005524">
    <property type="term" value="F:ATP binding"/>
    <property type="evidence" value="ECO:0007669"/>
    <property type="project" value="UniProtKB-UniRule"/>
</dbReference>
<evidence type="ECO:0000256" key="2">
    <source>
        <dbReference type="ARBA" id="ARBA00004479"/>
    </source>
</evidence>
<keyword evidence="15" id="KW-0325">Glycoprotein</keyword>
<accession>A0A166IAA2</accession>
<evidence type="ECO:0000313" key="19">
    <source>
        <dbReference type="EMBL" id="WOG84604.1"/>
    </source>
</evidence>
<evidence type="ECO:0000256" key="6">
    <source>
        <dbReference type="ARBA" id="ARBA00022679"/>
    </source>
</evidence>
<protein>
    <recommendedName>
        <fullName evidence="3">non-specific serine/threonine protein kinase</fullName>
        <ecNumber evidence="3">2.7.11.1</ecNumber>
    </recommendedName>
</protein>
<dbReference type="FunFam" id="3.30.200.20:FF:000542">
    <property type="entry name" value="Receptor-like serine/threonine-protein kinase At4g25390"/>
    <property type="match status" value="1"/>
</dbReference>
<dbReference type="Proteomes" id="UP000077755">
    <property type="component" value="Chromosome 1"/>
</dbReference>
<dbReference type="EMBL" id="CP093343">
    <property type="protein sequence ID" value="WOG84604.1"/>
    <property type="molecule type" value="Genomic_DNA"/>
</dbReference>
<keyword evidence="7" id="KW-0812">Transmembrane</keyword>
<evidence type="ECO:0000256" key="14">
    <source>
        <dbReference type="ARBA" id="ARBA00023170"/>
    </source>
</evidence>
<dbReference type="PROSITE" id="PS50011">
    <property type="entry name" value="PROTEIN_KINASE_DOM"/>
    <property type="match status" value="1"/>
</dbReference>
<evidence type="ECO:0000256" key="8">
    <source>
        <dbReference type="ARBA" id="ARBA00022729"/>
    </source>
</evidence>
<evidence type="ECO:0000256" key="13">
    <source>
        <dbReference type="ARBA" id="ARBA00023136"/>
    </source>
</evidence>
<keyword evidence="20" id="KW-1185">Reference proteome</keyword>
<keyword evidence="6" id="KW-0808">Transferase</keyword>
<dbReference type="InterPro" id="IPR017441">
    <property type="entry name" value="Protein_kinase_ATP_BS"/>
</dbReference>
<keyword evidence="14" id="KW-0675">Receptor</keyword>
<dbReference type="GO" id="GO:0004674">
    <property type="term" value="F:protein serine/threonine kinase activity"/>
    <property type="evidence" value="ECO:0007669"/>
    <property type="project" value="UniProtKB-KW"/>
</dbReference>
<feature type="domain" description="Protein kinase" evidence="18">
    <location>
        <begin position="289"/>
        <end position="587"/>
    </location>
</feature>
<evidence type="ECO:0000256" key="11">
    <source>
        <dbReference type="ARBA" id="ARBA00022840"/>
    </source>
</evidence>
<evidence type="ECO:0000256" key="3">
    <source>
        <dbReference type="ARBA" id="ARBA00012513"/>
    </source>
</evidence>
<comment type="subcellular location">
    <subcellularLocation>
        <location evidence="1">Cell membrane</location>
        <topology evidence="1">Single-pass membrane protein</topology>
    </subcellularLocation>
    <subcellularLocation>
        <location evidence="2">Membrane</location>
        <topology evidence="2">Single-pass type I membrane protein</topology>
    </subcellularLocation>
</comment>